<organism evidence="2 3">
    <name type="scientific">Mytilus coruscus</name>
    <name type="common">Sea mussel</name>
    <dbReference type="NCBI Taxonomy" id="42192"/>
    <lineage>
        <taxon>Eukaryota</taxon>
        <taxon>Metazoa</taxon>
        <taxon>Spiralia</taxon>
        <taxon>Lophotrochozoa</taxon>
        <taxon>Mollusca</taxon>
        <taxon>Bivalvia</taxon>
        <taxon>Autobranchia</taxon>
        <taxon>Pteriomorphia</taxon>
        <taxon>Mytilida</taxon>
        <taxon>Mytiloidea</taxon>
        <taxon>Mytilidae</taxon>
        <taxon>Mytilinae</taxon>
        <taxon>Mytilus</taxon>
    </lineage>
</organism>
<reference evidence="2 3" key="1">
    <citation type="submission" date="2020-06" db="EMBL/GenBank/DDBJ databases">
        <authorList>
            <person name="Li R."/>
            <person name="Bekaert M."/>
        </authorList>
    </citation>
    <scope>NUCLEOTIDE SEQUENCE [LARGE SCALE GENOMIC DNA]</scope>
    <source>
        <strain evidence="3">wild</strain>
    </source>
</reference>
<evidence type="ECO:0000256" key="1">
    <source>
        <dbReference type="SAM" id="MobiDB-lite"/>
    </source>
</evidence>
<protein>
    <submittedName>
        <fullName evidence="2">Uncharacterized protein</fullName>
    </submittedName>
</protein>
<accession>A0A6J8B644</accession>
<evidence type="ECO:0000313" key="3">
    <source>
        <dbReference type="Proteomes" id="UP000507470"/>
    </source>
</evidence>
<feature type="region of interest" description="Disordered" evidence="1">
    <location>
        <begin position="1"/>
        <end position="25"/>
    </location>
</feature>
<evidence type="ECO:0000313" key="2">
    <source>
        <dbReference type="EMBL" id="CAC5378069.1"/>
    </source>
</evidence>
<feature type="compositionally biased region" description="Basic residues" evidence="1">
    <location>
        <begin position="16"/>
        <end position="25"/>
    </location>
</feature>
<name>A0A6J8B644_MYTCO</name>
<keyword evidence="3" id="KW-1185">Reference proteome</keyword>
<sequence length="215" mass="24639">MESGIDGTCSELSNRAHPKNHVRKDRSKEVEILDFKKFVEEAVAHLSFSYGKTSKKMYLKAYPTKIGYSSDELNNSPEGERGWEVRKIDKQELTKQRRIKCYTSQKCYDANLHIEFSSSDSNPIGSSWNLESMEHVLNCPTERTLRTMSEKIVPREVEILVTKFVEEAVAHLSFSYGKTSKKVYLKAYPTKIGYSSDGESLYVFESDCQEKQAGY</sequence>
<gene>
    <name evidence="2" type="ORF">MCOR_14316</name>
</gene>
<dbReference type="EMBL" id="CACVKT020002487">
    <property type="protein sequence ID" value="CAC5378069.1"/>
    <property type="molecule type" value="Genomic_DNA"/>
</dbReference>
<dbReference type="Proteomes" id="UP000507470">
    <property type="component" value="Unassembled WGS sequence"/>
</dbReference>
<proteinExistence type="predicted"/>
<dbReference type="AlphaFoldDB" id="A0A6J8B644"/>